<dbReference type="RefSeq" id="WP_266350776.1">
    <property type="nucleotide sequence ID" value="NZ_JAPKNG010000006.1"/>
</dbReference>
<dbReference type="InterPro" id="IPR016064">
    <property type="entry name" value="NAD/diacylglycerol_kinase_sf"/>
</dbReference>
<dbReference type="Gene3D" id="2.60.200.40">
    <property type="match status" value="1"/>
</dbReference>
<sequence>MPDTIVILNAHAGTILDRGADTIRAMIAEALSGRGGSVEIVLAEGPAFLQAIDAAARSGPPMLIVGGGDGSAGHAVRRLAGTDRVLGLLPLGTLNLFARSLGMPADIAPALAALGDAVAAPVDLAAVNGRIFHTFAGLGFFAEMARARARMRGETSFLPFGRYIAVARSSFRAFSRTGQLELTLESAAGRETVTAYALVVSNNRLAASRFDRLRLDEGVLEVHVAEGAETARRMQAGLDLLAGSWRDNPDIRSIVTTTISVGSHRPRLWLSVDGELVRLATPLRFEIMPAALKVLRPAVATGPGPTVLA</sequence>
<gene>
    <name evidence="2" type="ORF">QO014_004305</name>
</gene>
<feature type="domain" description="DAGKc" evidence="1">
    <location>
        <begin position="1"/>
        <end position="131"/>
    </location>
</feature>
<dbReference type="InterPro" id="IPR045540">
    <property type="entry name" value="YegS/DAGK_C"/>
</dbReference>
<dbReference type="Proteomes" id="UP001241603">
    <property type="component" value="Unassembled WGS sequence"/>
</dbReference>
<dbReference type="Pfam" id="PF00781">
    <property type="entry name" value="DAGK_cat"/>
    <property type="match status" value="1"/>
</dbReference>
<dbReference type="Pfam" id="PF19279">
    <property type="entry name" value="YegS_C"/>
    <property type="match status" value="1"/>
</dbReference>
<dbReference type="Gene3D" id="3.40.50.10330">
    <property type="entry name" value="Probable inorganic polyphosphate/atp-NAD kinase, domain 1"/>
    <property type="match status" value="1"/>
</dbReference>
<comment type="caution">
    <text evidence="2">The sequence shown here is derived from an EMBL/GenBank/DDBJ whole genome shotgun (WGS) entry which is preliminary data.</text>
</comment>
<dbReference type="SUPFAM" id="SSF111331">
    <property type="entry name" value="NAD kinase/diacylglycerol kinase-like"/>
    <property type="match status" value="1"/>
</dbReference>
<keyword evidence="2" id="KW-0418">Kinase</keyword>
<dbReference type="InterPro" id="IPR017438">
    <property type="entry name" value="ATP-NAD_kinase_N"/>
</dbReference>
<dbReference type="GO" id="GO:0016301">
    <property type="term" value="F:kinase activity"/>
    <property type="evidence" value="ECO:0007669"/>
    <property type="project" value="UniProtKB-KW"/>
</dbReference>
<evidence type="ECO:0000313" key="2">
    <source>
        <dbReference type="EMBL" id="MDQ0439899.1"/>
    </source>
</evidence>
<dbReference type="PANTHER" id="PTHR30492">
    <property type="entry name" value="METHYLGLYOXAL SYNTHASE"/>
    <property type="match status" value="1"/>
</dbReference>
<keyword evidence="2" id="KW-0808">Transferase</keyword>
<dbReference type="SMART" id="SM00046">
    <property type="entry name" value="DAGKc"/>
    <property type="match status" value="1"/>
</dbReference>
<protein>
    <submittedName>
        <fullName evidence="2">Diacylglycerol kinase family enzyme</fullName>
    </submittedName>
</protein>
<name>A0ABU0HC63_9HYPH</name>
<dbReference type="InterPro" id="IPR004363">
    <property type="entry name" value="Methylgl_synth"/>
</dbReference>
<dbReference type="EMBL" id="JAUSVO010000006">
    <property type="protein sequence ID" value="MDQ0439899.1"/>
    <property type="molecule type" value="Genomic_DNA"/>
</dbReference>
<evidence type="ECO:0000313" key="3">
    <source>
        <dbReference type="Proteomes" id="UP001241603"/>
    </source>
</evidence>
<proteinExistence type="predicted"/>
<accession>A0ABU0HC63</accession>
<dbReference type="PANTHER" id="PTHR30492:SF0">
    <property type="entry name" value="METHYLGLYOXAL SYNTHASE"/>
    <property type="match status" value="1"/>
</dbReference>
<evidence type="ECO:0000259" key="1">
    <source>
        <dbReference type="PROSITE" id="PS50146"/>
    </source>
</evidence>
<keyword evidence="3" id="KW-1185">Reference proteome</keyword>
<organism evidence="2 3">
    <name type="scientific">Kaistia dalseonensis</name>
    <dbReference type="NCBI Taxonomy" id="410840"/>
    <lineage>
        <taxon>Bacteria</taxon>
        <taxon>Pseudomonadati</taxon>
        <taxon>Pseudomonadota</taxon>
        <taxon>Alphaproteobacteria</taxon>
        <taxon>Hyphomicrobiales</taxon>
        <taxon>Kaistiaceae</taxon>
        <taxon>Kaistia</taxon>
    </lineage>
</organism>
<dbReference type="InterPro" id="IPR001206">
    <property type="entry name" value="Diacylglycerol_kinase_cat_dom"/>
</dbReference>
<dbReference type="PROSITE" id="PS50146">
    <property type="entry name" value="DAGK"/>
    <property type="match status" value="1"/>
</dbReference>
<reference evidence="2 3" key="1">
    <citation type="submission" date="2023-07" db="EMBL/GenBank/DDBJ databases">
        <title>Genomic Encyclopedia of Type Strains, Phase IV (KMG-IV): sequencing the most valuable type-strain genomes for metagenomic binning, comparative biology and taxonomic classification.</title>
        <authorList>
            <person name="Goeker M."/>
        </authorList>
    </citation>
    <scope>NUCLEOTIDE SEQUENCE [LARGE SCALE GENOMIC DNA]</scope>
    <source>
        <strain evidence="2 3">B6-8</strain>
    </source>
</reference>